<name>A0A1Z1W4Y6_9ACTN</name>
<keyword evidence="4" id="KW-1185">Reference proteome</keyword>
<dbReference type="InterPro" id="IPR001387">
    <property type="entry name" value="Cro/C1-type_HTH"/>
</dbReference>
<dbReference type="Pfam" id="PF01381">
    <property type="entry name" value="HTH_3"/>
    <property type="match status" value="1"/>
</dbReference>
<dbReference type="InterPro" id="IPR050807">
    <property type="entry name" value="TransReg_Diox_bact_type"/>
</dbReference>
<reference evidence="3 4" key="1">
    <citation type="submission" date="2017-05" db="EMBL/GenBank/DDBJ databases">
        <title>Streptomyces alboflavus Genome sequencing and assembly.</title>
        <authorList>
            <person name="Wang Y."/>
            <person name="Du B."/>
            <person name="Ding Y."/>
            <person name="Liu H."/>
            <person name="Hou Q."/>
            <person name="Liu K."/>
            <person name="Wang C."/>
            <person name="Yao L."/>
        </authorList>
    </citation>
    <scope>NUCLEOTIDE SEQUENCE [LARGE SCALE GENOMIC DNA]</scope>
    <source>
        <strain evidence="3 4">MDJK44</strain>
    </source>
</reference>
<dbReference type="GO" id="GO:0005829">
    <property type="term" value="C:cytosol"/>
    <property type="evidence" value="ECO:0007669"/>
    <property type="project" value="TreeGrafter"/>
</dbReference>
<dbReference type="PANTHER" id="PTHR46797">
    <property type="entry name" value="HTH-TYPE TRANSCRIPTIONAL REGULATOR"/>
    <property type="match status" value="1"/>
</dbReference>
<dbReference type="GO" id="GO:0003700">
    <property type="term" value="F:DNA-binding transcription factor activity"/>
    <property type="evidence" value="ECO:0007669"/>
    <property type="project" value="TreeGrafter"/>
</dbReference>
<dbReference type="Gene3D" id="1.10.260.40">
    <property type="entry name" value="lambda repressor-like DNA-binding domains"/>
    <property type="match status" value="1"/>
</dbReference>
<organism evidence="3 4">
    <name type="scientific">Streptomyces alboflavus</name>
    <dbReference type="NCBI Taxonomy" id="67267"/>
    <lineage>
        <taxon>Bacteria</taxon>
        <taxon>Bacillati</taxon>
        <taxon>Actinomycetota</taxon>
        <taxon>Actinomycetes</taxon>
        <taxon>Kitasatosporales</taxon>
        <taxon>Streptomycetaceae</taxon>
        <taxon>Streptomyces</taxon>
    </lineage>
</organism>
<dbReference type="AlphaFoldDB" id="A0A1Z1W4Y6"/>
<dbReference type="RefSeq" id="WP_237306925.1">
    <property type="nucleotide sequence ID" value="NZ_CP021748.1"/>
</dbReference>
<dbReference type="InterPro" id="IPR010982">
    <property type="entry name" value="Lambda_DNA-bd_dom_sf"/>
</dbReference>
<protein>
    <recommendedName>
        <fullName evidence="2">HTH cro/C1-type domain-containing protein</fullName>
    </recommendedName>
</protein>
<keyword evidence="1" id="KW-0238">DNA-binding</keyword>
<feature type="domain" description="HTH cro/C1-type" evidence="2">
    <location>
        <begin position="23"/>
        <end position="77"/>
    </location>
</feature>
<dbReference type="SUPFAM" id="SSF47413">
    <property type="entry name" value="lambda repressor-like DNA-binding domains"/>
    <property type="match status" value="1"/>
</dbReference>
<accession>A0A1Z1W4Y6</accession>
<gene>
    <name evidence="3" type="ORF">SMD44_00883</name>
</gene>
<evidence type="ECO:0000313" key="4">
    <source>
        <dbReference type="Proteomes" id="UP000195880"/>
    </source>
</evidence>
<proteinExistence type="predicted"/>
<dbReference type="KEGG" id="salf:SMD44_00883"/>
<evidence type="ECO:0000259" key="2">
    <source>
        <dbReference type="PROSITE" id="PS50943"/>
    </source>
</evidence>
<dbReference type="SMART" id="SM00530">
    <property type="entry name" value="HTH_XRE"/>
    <property type="match status" value="1"/>
</dbReference>
<dbReference type="GO" id="GO:0003677">
    <property type="term" value="F:DNA binding"/>
    <property type="evidence" value="ECO:0007669"/>
    <property type="project" value="UniProtKB-KW"/>
</dbReference>
<dbReference type="CDD" id="cd00093">
    <property type="entry name" value="HTH_XRE"/>
    <property type="match status" value="1"/>
</dbReference>
<evidence type="ECO:0000256" key="1">
    <source>
        <dbReference type="ARBA" id="ARBA00023125"/>
    </source>
</evidence>
<dbReference type="EMBL" id="CP021748">
    <property type="protein sequence ID" value="ARX81485.1"/>
    <property type="molecule type" value="Genomic_DNA"/>
</dbReference>
<dbReference type="PANTHER" id="PTHR46797:SF1">
    <property type="entry name" value="METHYLPHOSPHONATE SYNTHASE"/>
    <property type="match status" value="1"/>
</dbReference>
<evidence type="ECO:0000313" key="3">
    <source>
        <dbReference type="EMBL" id="ARX81485.1"/>
    </source>
</evidence>
<sequence length="79" mass="9126">MPDLSDADHAWLLRERRAIGARVRNARMYRNLTQEQVYLRVPLSRSVYQEIESGQGNPTVNTLLRVARILGVHVTDLLR</sequence>
<dbReference type="PROSITE" id="PS50943">
    <property type="entry name" value="HTH_CROC1"/>
    <property type="match status" value="1"/>
</dbReference>
<dbReference type="Proteomes" id="UP000195880">
    <property type="component" value="Chromosome"/>
</dbReference>